<feature type="compositionally biased region" description="Basic and acidic residues" evidence="1">
    <location>
        <begin position="198"/>
        <end position="213"/>
    </location>
</feature>
<dbReference type="EMBL" id="JANIIK010000119">
    <property type="protein sequence ID" value="KAJ3584575.1"/>
    <property type="molecule type" value="Genomic_DNA"/>
</dbReference>
<feature type="region of interest" description="Disordered" evidence="1">
    <location>
        <begin position="102"/>
        <end position="262"/>
    </location>
</feature>
<feature type="compositionally biased region" description="Acidic residues" evidence="1">
    <location>
        <begin position="102"/>
        <end position="121"/>
    </location>
</feature>
<keyword evidence="3" id="KW-1185">Reference proteome</keyword>
<sequence>MHLINPEDPMERDTTQRKTVYRISLTLVKKESADDTTTTTTTSPTLTTTTTLTTPNNNNNIIVVSPKAGRGGDSSSATTTTTAERQQWGGGLLEQLCEVVEEREDGDGEGDEGGEEEGEAFDDFRSPSRHRMRNFRTFSTGQLELGRLKLSRKQLFAKREPKETPQGGEGGGGAASDGSGLGSLDVLAAIAANGNGKDVPKGRERLTKTRSTDEGGTPEVASPGSPPPPAAAASDGGDPGNGVEAGAPEGKRPPGLLRRSFSFRHWTGVELLRLRALAKEKHHGSSGCIGRQAPPSNGPQCDRDDDSAFFAAAASSPTSVSPSSVSPSSVSSSSPSPSPLSRVAPPPPHTLEKSRTLEMGAVLSKTASATELGRRERARVGKNRTLDNSDLQRMAEHGGRGEESGSGAFYRGRASGHERRLVRFFSGFFSRRDSGGGGGGGGGGGSPLGSPGGGVGRSLRRTRRAFLSQSSTESMSAAAHSD</sequence>
<evidence type="ECO:0000313" key="3">
    <source>
        <dbReference type="Proteomes" id="UP001148018"/>
    </source>
</evidence>
<organism evidence="2 3">
    <name type="scientific">Muraenolepis orangiensis</name>
    <name type="common">Patagonian moray cod</name>
    <dbReference type="NCBI Taxonomy" id="630683"/>
    <lineage>
        <taxon>Eukaryota</taxon>
        <taxon>Metazoa</taxon>
        <taxon>Chordata</taxon>
        <taxon>Craniata</taxon>
        <taxon>Vertebrata</taxon>
        <taxon>Euteleostomi</taxon>
        <taxon>Actinopterygii</taxon>
        <taxon>Neopterygii</taxon>
        <taxon>Teleostei</taxon>
        <taxon>Neoteleostei</taxon>
        <taxon>Acanthomorphata</taxon>
        <taxon>Zeiogadaria</taxon>
        <taxon>Gadariae</taxon>
        <taxon>Gadiformes</taxon>
        <taxon>Muraenolepidoidei</taxon>
        <taxon>Muraenolepididae</taxon>
        <taxon>Muraenolepis</taxon>
    </lineage>
</organism>
<dbReference type="AlphaFoldDB" id="A0A9Q0I470"/>
<feature type="region of interest" description="Disordered" evidence="1">
    <location>
        <begin position="432"/>
        <end position="482"/>
    </location>
</feature>
<evidence type="ECO:0000313" key="2">
    <source>
        <dbReference type="EMBL" id="KAJ3584575.1"/>
    </source>
</evidence>
<evidence type="ECO:0000256" key="1">
    <source>
        <dbReference type="SAM" id="MobiDB-lite"/>
    </source>
</evidence>
<feature type="region of interest" description="Disordered" evidence="1">
    <location>
        <begin position="279"/>
        <end position="411"/>
    </location>
</feature>
<feature type="compositionally biased region" description="Basic and acidic residues" evidence="1">
    <location>
        <begin position="393"/>
        <end position="403"/>
    </location>
</feature>
<feature type="region of interest" description="Disordered" evidence="1">
    <location>
        <begin position="31"/>
        <end position="90"/>
    </location>
</feature>
<feature type="compositionally biased region" description="Gly residues" evidence="1">
    <location>
        <begin position="167"/>
        <end position="181"/>
    </location>
</feature>
<reference evidence="2" key="1">
    <citation type="submission" date="2022-07" db="EMBL/GenBank/DDBJ databases">
        <title>Chromosome-level genome of Muraenolepis orangiensis.</title>
        <authorList>
            <person name="Kim J."/>
        </authorList>
    </citation>
    <scope>NUCLEOTIDE SEQUENCE</scope>
    <source>
        <strain evidence="2">KU_S4_2022</strain>
        <tissue evidence="2">Muscle</tissue>
    </source>
</reference>
<dbReference type="Proteomes" id="UP001148018">
    <property type="component" value="Unassembled WGS sequence"/>
</dbReference>
<feature type="compositionally biased region" description="Low complexity" evidence="1">
    <location>
        <begin position="36"/>
        <end position="60"/>
    </location>
</feature>
<gene>
    <name evidence="2" type="ORF">NHX12_015070</name>
</gene>
<dbReference type="OrthoDB" id="6136903at2759"/>
<accession>A0A9Q0I470</accession>
<feature type="non-terminal residue" evidence="2">
    <location>
        <position position="482"/>
    </location>
</feature>
<name>A0A9Q0I470_9TELE</name>
<comment type="caution">
    <text evidence="2">The sequence shown here is derived from an EMBL/GenBank/DDBJ whole genome shotgun (WGS) entry which is preliminary data.</text>
</comment>
<protein>
    <submittedName>
        <fullName evidence="2">Uncharacterized protein</fullName>
    </submittedName>
</protein>
<feature type="compositionally biased region" description="Gly residues" evidence="1">
    <location>
        <begin position="435"/>
        <end position="456"/>
    </location>
</feature>
<proteinExistence type="predicted"/>
<feature type="compositionally biased region" description="Low complexity" evidence="1">
    <location>
        <begin position="311"/>
        <end position="343"/>
    </location>
</feature>
<feature type="compositionally biased region" description="Basic and acidic residues" evidence="1">
    <location>
        <begin position="372"/>
        <end position="387"/>
    </location>
</feature>
<feature type="compositionally biased region" description="Low complexity" evidence="1">
    <location>
        <begin position="74"/>
        <end position="83"/>
    </location>
</feature>